<dbReference type="Pfam" id="PF17657">
    <property type="entry name" value="DNA_pol3_finger"/>
    <property type="match status" value="1"/>
</dbReference>
<dbReference type="SUPFAM" id="SSF89550">
    <property type="entry name" value="PHP domain-like"/>
    <property type="match status" value="1"/>
</dbReference>
<evidence type="ECO:0000313" key="10">
    <source>
        <dbReference type="Proteomes" id="UP000001732"/>
    </source>
</evidence>
<keyword evidence="3 9" id="KW-0808">Transferase</keyword>
<sequence length="1128" mass="126993">MANQFVHLHVHSAYSLLDGVTLPKKLVQRAKDLGMPAIAITDHGVTYGLVEFVSEAQRLGIKPIVGVEGYQAQRDRKKREGNKDKEPFHLVLLVKNALGFRNLNILLTKAYLEGFYYRPRFDWELLEQYHEGLIASSACLAGAIPRALLEGDEKKALELAGRYQDIFGKGNFYLEIMDHNLADQQRVNKAIVELSKRTGIPLLVTNDVHYGRPEEYSIQDVLMAIATGATLNDPNRFKYETDQMYLKSADEMWERFSETPEALLNSLAIAEMVDFMLPLGEQHLPKFSVPEGYTENSYLRKLTQDGLLKRYGDNPSKEVLDRMEYELSVIEKMGFAGYFLIVQDYINWAKSQGIPVGPGRGSAAGSLVAYLTGITDVDPLQYGLLFERFLNPERISMPDIDVDFCARRRDEVLRYVRNKYGEENVAQIATFGTLAARAAIRDVGRVLGVPLALVDRLSKSIPQNMELAHAEKLDDVKNLISQNPDLARVLEIAKQVEGLPRHASTHAAGVVIADKPLYEYVALQASSDEAGINVTTQLAKDDVEKLGLLKMDFLGLRNMTVISDALRWIKERYGIDVDLNKLSKDDSKVYEMLSAGETVAVFQLESSGFRSFLKDLKPTRFEEIIAAEALYRPGTLGSGGVKSYVDRKHGREPVDYFHDDLKPILEETYGIIVYQEQIMQIASVIAGYSLGEADVLRRAISKKKEEEILKLREDFVSRGVQRGYARETVEKIYETIVHFAEYGFNKSHSAAYAHVTYYTAWLKSYYPTEYFAALLASFVDNTEKLKVYISEARRLGIKILPPDVNKSEHYFIPEGENEIRFGLLGIKNVGLAAVEEILKTRATGGPFSSFQDFLLRVNDRVVNKKVTESLIRAGAFDSLGDRKSLLRQLSTGITTQTLFQIEDTSNDDLSLDPMEDEREYLGLYITTHPLERYMAILSNQNLTALDSVGEIDGLVQVGGFVSSTRVRKSRNNNQYMTFTLEDLTSQVEVTVLPQKFDAFKPIISKPGIITLSARVESEDEKSRLIAESLISFSPLSELDDKLKELDGKGVLRIVLRSEQVSVEKLKKLKVLLKQHKGPTPVEFTVHLDGSIYRVLLPNSYWVSFTAELQEALFSLFNPMNVSFRSFGG</sequence>
<dbReference type="OrthoDB" id="9803237at2"/>
<name>B5Y9K9_COPPD</name>
<evidence type="ECO:0000313" key="9">
    <source>
        <dbReference type="EMBL" id="ACI17219.1"/>
    </source>
</evidence>
<dbReference type="EMBL" id="CP001145">
    <property type="protein sequence ID" value="ACI17219.1"/>
    <property type="molecule type" value="Genomic_DNA"/>
</dbReference>
<dbReference type="SMART" id="SM00481">
    <property type="entry name" value="POLIIIAc"/>
    <property type="match status" value="1"/>
</dbReference>
<dbReference type="GO" id="GO:0003887">
    <property type="term" value="F:DNA-directed DNA polymerase activity"/>
    <property type="evidence" value="ECO:0007669"/>
    <property type="project" value="UniProtKB-KW"/>
</dbReference>
<evidence type="ECO:0000256" key="4">
    <source>
        <dbReference type="ARBA" id="ARBA00022695"/>
    </source>
</evidence>
<dbReference type="EC" id="2.7.7.7" evidence="1"/>
<dbReference type="AlphaFoldDB" id="B5Y9K9"/>
<dbReference type="Gene3D" id="1.10.150.870">
    <property type="match status" value="1"/>
</dbReference>
<dbReference type="KEGG" id="cpo:COPRO5265_1148"/>
<dbReference type="PANTHER" id="PTHR32294">
    <property type="entry name" value="DNA POLYMERASE III SUBUNIT ALPHA"/>
    <property type="match status" value="1"/>
</dbReference>
<reference evidence="9 10" key="2">
    <citation type="journal article" date="2014" name="Genome Announc.">
        <title>Complete Genome Sequence of Coprothermobacter proteolyticus DSM 5265.</title>
        <authorList>
            <person name="Alexiev A."/>
            <person name="Coil D.A."/>
            <person name="Badger J.H."/>
            <person name="Enticknap J."/>
            <person name="Ward N."/>
            <person name="Robb F.T."/>
            <person name="Eisen J.A."/>
        </authorList>
    </citation>
    <scope>NUCLEOTIDE SEQUENCE [LARGE SCALE GENOMIC DNA]</scope>
    <source>
        <strain evidence="10">ATCC 35245 / DSM 5265 / OCM 4 / BT</strain>
    </source>
</reference>
<dbReference type="InterPro" id="IPR003141">
    <property type="entry name" value="Pol/His_phosphatase_N"/>
</dbReference>
<keyword evidence="4 9" id="KW-0548">Nucleotidyltransferase</keyword>
<dbReference type="GO" id="GO:0008408">
    <property type="term" value="F:3'-5' exonuclease activity"/>
    <property type="evidence" value="ECO:0007669"/>
    <property type="project" value="InterPro"/>
</dbReference>
<keyword evidence="10" id="KW-1185">Reference proteome</keyword>
<dbReference type="Gene3D" id="3.20.20.140">
    <property type="entry name" value="Metal-dependent hydrolases"/>
    <property type="match status" value="1"/>
</dbReference>
<comment type="catalytic activity">
    <reaction evidence="7">
        <text>DNA(n) + a 2'-deoxyribonucleoside 5'-triphosphate = DNA(n+1) + diphosphate</text>
        <dbReference type="Rhea" id="RHEA:22508"/>
        <dbReference type="Rhea" id="RHEA-COMP:17339"/>
        <dbReference type="Rhea" id="RHEA-COMP:17340"/>
        <dbReference type="ChEBI" id="CHEBI:33019"/>
        <dbReference type="ChEBI" id="CHEBI:61560"/>
        <dbReference type="ChEBI" id="CHEBI:173112"/>
        <dbReference type="EC" id="2.7.7.7"/>
    </reaction>
</comment>
<dbReference type="eggNOG" id="COG0587">
    <property type="taxonomic scope" value="Bacteria"/>
</dbReference>
<dbReference type="GO" id="GO:0006260">
    <property type="term" value="P:DNA replication"/>
    <property type="evidence" value="ECO:0007669"/>
    <property type="project" value="UniProtKB-KW"/>
</dbReference>
<dbReference type="Proteomes" id="UP000001732">
    <property type="component" value="Chromosome"/>
</dbReference>
<gene>
    <name evidence="9" type="ordered locus">COPRO5265_1148</name>
</gene>
<dbReference type="Gene3D" id="1.10.10.1600">
    <property type="entry name" value="Bacterial DNA polymerase III alpha subunit, thumb domain"/>
    <property type="match status" value="1"/>
</dbReference>
<dbReference type="CDD" id="cd12113">
    <property type="entry name" value="PHP_PolIIIA_DnaE3"/>
    <property type="match status" value="1"/>
</dbReference>
<organism evidence="9 10">
    <name type="scientific">Coprothermobacter proteolyticus (strain ATCC 35245 / DSM 5265 / OCM 4 / BT)</name>
    <dbReference type="NCBI Taxonomy" id="309798"/>
    <lineage>
        <taxon>Bacteria</taxon>
        <taxon>Pseudomonadati</taxon>
        <taxon>Coprothermobacterota</taxon>
        <taxon>Coprothermobacteria</taxon>
        <taxon>Coprothermobacterales</taxon>
        <taxon>Coprothermobacteraceae</taxon>
        <taxon>Coprothermobacter</taxon>
    </lineage>
</organism>
<dbReference type="InterPro" id="IPR004805">
    <property type="entry name" value="DnaE2/DnaE/PolC"/>
</dbReference>
<evidence type="ECO:0000256" key="1">
    <source>
        <dbReference type="ARBA" id="ARBA00012417"/>
    </source>
</evidence>
<dbReference type="Pfam" id="PF07733">
    <property type="entry name" value="DNA_pol3_alpha"/>
    <property type="match status" value="1"/>
</dbReference>
<dbReference type="InterPro" id="IPR004013">
    <property type="entry name" value="PHP_dom"/>
</dbReference>
<evidence type="ECO:0000256" key="7">
    <source>
        <dbReference type="ARBA" id="ARBA00049244"/>
    </source>
</evidence>
<evidence type="ECO:0000256" key="6">
    <source>
        <dbReference type="ARBA" id="ARBA00022932"/>
    </source>
</evidence>
<evidence type="ECO:0000256" key="2">
    <source>
        <dbReference type="ARBA" id="ARBA00019114"/>
    </source>
</evidence>
<dbReference type="InterPro" id="IPR029460">
    <property type="entry name" value="DNAPol_HHH"/>
</dbReference>
<protein>
    <recommendedName>
        <fullName evidence="2">DNA polymerase III subunit alpha</fullName>
        <ecNumber evidence="1">2.7.7.7</ecNumber>
    </recommendedName>
</protein>
<dbReference type="InterPro" id="IPR041931">
    <property type="entry name" value="DNA_pol3_alpha_thumb_dom"/>
</dbReference>
<evidence type="ECO:0000259" key="8">
    <source>
        <dbReference type="SMART" id="SM00481"/>
    </source>
</evidence>
<dbReference type="InterPro" id="IPR016195">
    <property type="entry name" value="Pol/histidinol_Pase-like"/>
</dbReference>
<dbReference type="PANTHER" id="PTHR32294:SF0">
    <property type="entry name" value="DNA POLYMERASE III SUBUNIT ALPHA"/>
    <property type="match status" value="1"/>
</dbReference>
<dbReference type="NCBIfam" id="NF004226">
    <property type="entry name" value="PRK05673.1"/>
    <property type="match status" value="1"/>
</dbReference>
<keyword evidence="5" id="KW-0235">DNA replication</keyword>
<dbReference type="Pfam" id="PF14579">
    <property type="entry name" value="HHH_6"/>
    <property type="match status" value="1"/>
</dbReference>
<proteinExistence type="predicted"/>
<feature type="domain" description="Polymerase/histidinol phosphatase N-terminal" evidence="8">
    <location>
        <begin position="6"/>
        <end position="73"/>
    </location>
</feature>
<evidence type="ECO:0000256" key="3">
    <source>
        <dbReference type="ARBA" id="ARBA00022679"/>
    </source>
</evidence>
<dbReference type="NCBIfam" id="TIGR00594">
    <property type="entry name" value="polc"/>
    <property type="match status" value="1"/>
</dbReference>
<evidence type="ECO:0000256" key="5">
    <source>
        <dbReference type="ARBA" id="ARBA00022705"/>
    </source>
</evidence>
<dbReference type="InterPro" id="IPR040982">
    <property type="entry name" value="DNA_pol3_finger"/>
</dbReference>
<dbReference type="RefSeq" id="WP_012543871.1">
    <property type="nucleotide sequence ID" value="NC_011295.1"/>
</dbReference>
<dbReference type="InterPro" id="IPR011708">
    <property type="entry name" value="DNA_pol3_alpha_NTPase_dom"/>
</dbReference>
<dbReference type="CDD" id="cd04485">
    <property type="entry name" value="DnaE_OBF"/>
    <property type="match status" value="1"/>
</dbReference>
<keyword evidence="6" id="KW-0239">DNA-directed DNA polymerase</keyword>
<reference evidence="10" key="1">
    <citation type="submission" date="2008-08" db="EMBL/GenBank/DDBJ databases">
        <title>The complete genome sequence of Coprothermobacter proteolyticus strain ATCC 5245 / DSM 5265 / BT.</title>
        <authorList>
            <person name="Dodson R.J."/>
            <person name="Durkin A.S."/>
            <person name="Wu M."/>
            <person name="Eisen J."/>
            <person name="Sutton G."/>
        </authorList>
    </citation>
    <scope>NUCLEOTIDE SEQUENCE [LARGE SCALE GENOMIC DNA]</scope>
    <source>
        <strain evidence="10">ATCC 35245 / DSM 5265 / OCM 4 / BT</strain>
    </source>
</reference>
<dbReference type="NCBIfam" id="NF005298">
    <property type="entry name" value="PRK06826.1"/>
    <property type="match status" value="1"/>
</dbReference>
<dbReference type="Pfam" id="PF02811">
    <property type="entry name" value="PHP"/>
    <property type="match status" value="1"/>
</dbReference>
<dbReference type="STRING" id="309798.COPRO5265_1148"/>
<dbReference type="HOGENOM" id="CLU_001600_0_0_9"/>
<accession>B5Y9K9</accession>